<reference evidence="1" key="2">
    <citation type="journal article" date="2015" name="Fish Shellfish Immunol.">
        <title>Early steps in the European eel (Anguilla anguilla)-Vibrio vulnificus interaction in the gills: Role of the RtxA13 toxin.</title>
        <authorList>
            <person name="Callol A."/>
            <person name="Pajuelo D."/>
            <person name="Ebbesson L."/>
            <person name="Teles M."/>
            <person name="MacKenzie S."/>
            <person name="Amaro C."/>
        </authorList>
    </citation>
    <scope>NUCLEOTIDE SEQUENCE</scope>
</reference>
<dbReference type="EMBL" id="GBXM01067570">
    <property type="protein sequence ID" value="JAH41007.1"/>
    <property type="molecule type" value="Transcribed_RNA"/>
</dbReference>
<sequence>MKTTTIALFSIAPFIQNAAQSA</sequence>
<name>A0A0E9SID7_ANGAN</name>
<dbReference type="AlphaFoldDB" id="A0A0E9SID7"/>
<protein>
    <submittedName>
        <fullName evidence="1">Uncharacterized protein</fullName>
    </submittedName>
</protein>
<proteinExistence type="predicted"/>
<reference evidence="1" key="1">
    <citation type="submission" date="2014-11" db="EMBL/GenBank/DDBJ databases">
        <authorList>
            <person name="Amaro Gonzalez C."/>
        </authorList>
    </citation>
    <scope>NUCLEOTIDE SEQUENCE</scope>
</reference>
<accession>A0A0E9SID7</accession>
<organism evidence="1">
    <name type="scientific">Anguilla anguilla</name>
    <name type="common">European freshwater eel</name>
    <name type="synonym">Muraena anguilla</name>
    <dbReference type="NCBI Taxonomy" id="7936"/>
    <lineage>
        <taxon>Eukaryota</taxon>
        <taxon>Metazoa</taxon>
        <taxon>Chordata</taxon>
        <taxon>Craniata</taxon>
        <taxon>Vertebrata</taxon>
        <taxon>Euteleostomi</taxon>
        <taxon>Actinopterygii</taxon>
        <taxon>Neopterygii</taxon>
        <taxon>Teleostei</taxon>
        <taxon>Anguilliformes</taxon>
        <taxon>Anguillidae</taxon>
        <taxon>Anguilla</taxon>
    </lineage>
</organism>
<evidence type="ECO:0000313" key="1">
    <source>
        <dbReference type="EMBL" id="JAH41007.1"/>
    </source>
</evidence>